<feature type="compositionally biased region" description="Polar residues" evidence="8">
    <location>
        <begin position="306"/>
        <end position="315"/>
    </location>
</feature>
<organism evidence="11 12">
    <name type="scientific">Tremella mesenterica</name>
    <name type="common">Jelly fungus</name>
    <dbReference type="NCBI Taxonomy" id="5217"/>
    <lineage>
        <taxon>Eukaryota</taxon>
        <taxon>Fungi</taxon>
        <taxon>Dikarya</taxon>
        <taxon>Basidiomycota</taxon>
        <taxon>Agaricomycotina</taxon>
        <taxon>Tremellomycetes</taxon>
        <taxon>Tremellales</taxon>
        <taxon>Tremellaceae</taxon>
        <taxon>Tremella</taxon>
    </lineage>
</organism>
<feature type="compositionally biased region" description="Polar residues" evidence="8">
    <location>
        <begin position="36"/>
        <end position="46"/>
    </location>
</feature>
<evidence type="ECO:0000313" key="11">
    <source>
        <dbReference type="EMBL" id="RXK37238.1"/>
    </source>
</evidence>
<keyword evidence="12" id="KW-1185">Reference proteome</keyword>
<evidence type="ECO:0000256" key="6">
    <source>
        <dbReference type="ARBA" id="ARBA00022723"/>
    </source>
</evidence>
<dbReference type="PROSITE" id="PS50867">
    <property type="entry name" value="PRE_SET"/>
    <property type="match status" value="1"/>
</dbReference>
<dbReference type="InterPro" id="IPR007728">
    <property type="entry name" value="Pre-SET_dom"/>
</dbReference>
<dbReference type="STRING" id="5217.A0A4Q1BHX7"/>
<feature type="compositionally biased region" description="Basic and acidic residues" evidence="8">
    <location>
        <begin position="607"/>
        <end position="618"/>
    </location>
</feature>
<dbReference type="Proteomes" id="UP000289152">
    <property type="component" value="Unassembled WGS sequence"/>
</dbReference>
<dbReference type="GO" id="GO:0008270">
    <property type="term" value="F:zinc ion binding"/>
    <property type="evidence" value="ECO:0007669"/>
    <property type="project" value="InterPro"/>
</dbReference>
<dbReference type="GO" id="GO:0032259">
    <property type="term" value="P:methylation"/>
    <property type="evidence" value="ECO:0007669"/>
    <property type="project" value="UniProtKB-KW"/>
</dbReference>
<dbReference type="GO" id="GO:0005694">
    <property type="term" value="C:chromosome"/>
    <property type="evidence" value="ECO:0007669"/>
    <property type="project" value="UniProtKB-SubCell"/>
</dbReference>
<dbReference type="AlphaFoldDB" id="A0A4Q1BHX7"/>
<proteinExistence type="predicted"/>
<feature type="compositionally biased region" description="Polar residues" evidence="8">
    <location>
        <begin position="184"/>
        <end position="193"/>
    </location>
</feature>
<keyword evidence="7" id="KW-0862">Zinc</keyword>
<dbReference type="PROSITE" id="PS50280">
    <property type="entry name" value="SET"/>
    <property type="match status" value="1"/>
</dbReference>
<evidence type="ECO:0000256" key="3">
    <source>
        <dbReference type="ARBA" id="ARBA00022603"/>
    </source>
</evidence>
<feature type="compositionally biased region" description="Polar residues" evidence="8">
    <location>
        <begin position="734"/>
        <end position="761"/>
    </location>
</feature>
<keyword evidence="2" id="KW-0158">Chromosome</keyword>
<comment type="caution">
    <text evidence="11">The sequence shown here is derived from an EMBL/GenBank/DDBJ whole genome shotgun (WGS) entry which is preliminary data.</text>
</comment>
<dbReference type="SMART" id="SM00317">
    <property type="entry name" value="SET"/>
    <property type="match status" value="1"/>
</dbReference>
<feature type="region of interest" description="Disordered" evidence="8">
    <location>
        <begin position="643"/>
        <end position="676"/>
    </location>
</feature>
<feature type="domain" description="SET" evidence="9">
    <location>
        <begin position="1046"/>
        <end position="1185"/>
    </location>
</feature>
<dbReference type="PANTHER" id="PTHR46223">
    <property type="entry name" value="HISTONE-LYSINE N-METHYLTRANSFERASE SUV39H"/>
    <property type="match status" value="1"/>
</dbReference>
<feature type="region of interest" description="Disordered" evidence="8">
    <location>
        <begin position="603"/>
        <end position="624"/>
    </location>
</feature>
<dbReference type="OrthoDB" id="308383at2759"/>
<evidence type="ECO:0000259" key="9">
    <source>
        <dbReference type="PROSITE" id="PS50280"/>
    </source>
</evidence>
<evidence type="ECO:0008006" key="13">
    <source>
        <dbReference type="Google" id="ProtNLM"/>
    </source>
</evidence>
<name>A0A4Q1BHX7_TREME</name>
<evidence type="ECO:0000256" key="1">
    <source>
        <dbReference type="ARBA" id="ARBA00004286"/>
    </source>
</evidence>
<dbReference type="GO" id="GO:0005634">
    <property type="term" value="C:nucleus"/>
    <property type="evidence" value="ECO:0007669"/>
    <property type="project" value="InterPro"/>
</dbReference>
<evidence type="ECO:0000256" key="2">
    <source>
        <dbReference type="ARBA" id="ARBA00022454"/>
    </source>
</evidence>
<dbReference type="EMBL" id="SDIL01000074">
    <property type="protein sequence ID" value="RXK37238.1"/>
    <property type="molecule type" value="Genomic_DNA"/>
</dbReference>
<dbReference type="InParanoid" id="A0A4Q1BHX7"/>
<feature type="compositionally biased region" description="Low complexity" evidence="8">
    <location>
        <begin position="716"/>
        <end position="725"/>
    </location>
</feature>
<feature type="region of interest" description="Disordered" evidence="8">
    <location>
        <begin position="34"/>
        <end position="71"/>
    </location>
</feature>
<evidence type="ECO:0000259" key="10">
    <source>
        <dbReference type="PROSITE" id="PS50867"/>
    </source>
</evidence>
<gene>
    <name evidence="11" type="ORF">M231_05528</name>
</gene>
<feature type="region of interest" description="Disordered" evidence="8">
    <location>
        <begin position="716"/>
        <end position="761"/>
    </location>
</feature>
<dbReference type="Gene3D" id="2.170.270.10">
    <property type="entry name" value="SET domain"/>
    <property type="match status" value="1"/>
</dbReference>
<reference evidence="11 12" key="1">
    <citation type="submission" date="2016-06" db="EMBL/GenBank/DDBJ databases">
        <title>Evolution of pathogenesis and genome organization in the Tremellales.</title>
        <authorList>
            <person name="Cuomo C."/>
            <person name="Litvintseva A."/>
            <person name="Heitman J."/>
            <person name="Chen Y."/>
            <person name="Sun S."/>
            <person name="Springer D."/>
            <person name="Dromer F."/>
            <person name="Young S."/>
            <person name="Zeng Q."/>
            <person name="Chapman S."/>
            <person name="Gujja S."/>
            <person name="Saif S."/>
            <person name="Birren B."/>
        </authorList>
    </citation>
    <scope>NUCLEOTIDE SEQUENCE [LARGE SCALE GENOMIC DNA]</scope>
    <source>
        <strain evidence="11 12">ATCC 28783</strain>
    </source>
</reference>
<keyword evidence="3" id="KW-0489">Methyltransferase</keyword>
<keyword evidence="4" id="KW-0808">Transferase</keyword>
<accession>A0A4Q1BHX7</accession>
<dbReference type="InterPro" id="IPR050973">
    <property type="entry name" value="H3K9_Histone-Lys_N-MTase"/>
</dbReference>
<evidence type="ECO:0000313" key="12">
    <source>
        <dbReference type="Proteomes" id="UP000289152"/>
    </source>
</evidence>
<dbReference type="PANTHER" id="PTHR46223:SF3">
    <property type="entry name" value="HISTONE-LYSINE N-METHYLTRANSFERASE SET-23"/>
    <property type="match status" value="1"/>
</dbReference>
<protein>
    <recommendedName>
        <fullName evidence="13">SET domain-containing protein</fullName>
    </recommendedName>
</protein>
<dbReference type="InterPro" id="IPR046341">
    <property type="entry name" value="SET_dom_sf"/>
</dbReference>
<evidence type="ECO:0000256" key="5">
    <source>
        <dbReference type="ARBA" id="ARBA00022691"/>
    </source>
</evidence>
<dbReference type="VEuPathDB" id="FungiDB:TREMEDRAFT_74418"/>
<dbReference type="Pfam" id="PF00856">
    <property type="entry name" value="SET"/>
    <property type="match status" value="1"/>
</dbReference>
<dbReference type="SUPFAM" id="SSF82199">
    <property type="entry name" value="SET domain"/>
    <property type="match status" value="1"/>
</dbReference>
<dbReference type="GO" id="GO:0042054">
    <property type="term" value="F:histone methyltransferase activity"/>
    <property type="evidence" value="ECO:0007669"/>
    <property type="project" value="InterPro"/>
</dbReference>
<dbReference type="InterPro" id="IPR001214">
    <property type="entry name" value="SET_dom"/>
</dbReference>
<feature type="compositionally biased region" description="Basic and acidic residues" evidence="8">
    <location>
        <begin position="244"/>
        <end position="260"/>
    </location>
</feature>
<evidence type="ECO:0000256" key="4">
    <source>
        <dbReference type="ARBA" id="ARBA00022679"/>
    </source>
</evidence>
<evidence type="ECO:0000256" key="8">
    <source>
        <dbReference type="SAM" id="MobiDB-lite"/>
    </source>
</evidence>
<feature type="compositionally biased region" description="Basic residues" evidence="8">
    <location>
        <begin position="138"/>
        <end position="150"/>
    </location>
</feature>
<keyword evidence="6" id="KW-0479">Metal-binding</keyword>
<feature type="region of interest" description="Disordered" evidence="8">
    <location>
        <begin position="100"/>
        <end position="394"/>
    </location>
</feature>
<feature type="region of interest" description="Disordered" evidence="8">
    <location>
        <begin position="428"/>
        <end position="584"/>
    </location>
</feature>
<dbReference type="Pfam" id="PF05033">
    <property type="entry name" value="Pre-SET"/>
    <property type="match status" value="1"/>
</dbReference>
<evidence type="ECO:0000256" key="7">
    <source>
        <dbReference type="ARBA" id="ARBA00022833"/>
    </source>
</evidence>
<sequence length="1185" mass="128910">MFQGRKPSSELSLPWPSLITWKHIEYGRVLTRPDLQGTSANPISLDSSDDEPTPSVKIPRDVSPVKVSDDESLPAMDEKFWEGVGIKAGREKFSPFSFLSPFSASSSSGEKLKPRSSLESNENVPGGSRVKEEVTPRGTRRTPKISKRRVLPTDIVSIGSSSDDETPRAVPTKILKSEMPSPTKGDNVNSKPSLSLKGKARALQDSTNPAPVDHSDGSWDNPIHRSSKTAILVPPTLAHTSTVVHDDPVHKTLRDERPADEGLATQDEMKKPGSWGNPIARSGIPPPLIHSARQGFPITRQDPTKRSPTQPQSGSDGEPGSWGNPIPRSAPIPRVSKIIKNAEKTNEESDEGPTSLSLRKRPSPPSPNQVFDRGSPEGQVSKKARTNIDVPESFRPTWKTLNSVSPESPHATLSLVPHSLNDHTQYETSHVIETDPSEMSAVSRDLTSASSVDDNLAFPNILATPGDVEEPMISPPREPGELPMGDAERRTAEPANTPLASSHKPATPLQHHPAGGSDLVPTDEAMEQIDNSTSNKLADATPREVAQEVANVTVGLEEVDLQPGSATTDGDVKMGDDEVGDEGAAGAAGGILVIEEDVVMGEPPARPQKEAGEDKDVPEFQSVLGGLPPLEWYRQRILSKKTQPPVLSDLTPVNPHDQSGDLIQNGASGPQDRSPWSVEAKAVTQTQGITADGAHISTAPIAPQSSVTTSISKLTLAPPSSATSTSDRDTSNTILSQSIPDDAPTSSESISPPLTASQPQPLAISEVTNVIETDDMQANHHNALLNLFHDSSPLPQFKQLSIPPTSPPPGSPLMSREEWRHFVENDGVSEVDAELSILSPVIHFSRDPSAAPRHTPTDPLDPSTKTYYLSVEPVEQDVPQDRKGKAKRVADTSIHESWQRLLPVLQNQPSLHRAIFSAYITESTSKDEPEADEIKVLNDVDDEGAPQDFEFVYSNEMFYHVDVPDPEKGMGCGCEGPCNPMSKSCSCVKRQELYSYDAQMSGFAYNEDNTLKTSMLHVPIWECNDNCGCPPECMNRVIQRGRAKETKIDLFKTRHKGWGVKARVAIPKGTFVGIYSGELINEAECEKRGWLYSDIGRTYLFDCDGFHLRKVPKGLEEVDPRLAALAHATAKRAQRAAELDDSSDFCYSAYSVDAFHYGNFTRFFNHSCDPNLMIAQAYVWVSLTF</sequence>
<comment type="subcellular location">
    <subcellularLocation>
        <location evidence="1">Chromosome</location>
    </subcellularLocation>
</comment>
<keyword evidence="5" id="KW-0949">S-adenosyl-L-methionine</keyword>
<feature type="domain" description="Pre-SET" evidence="10">
    <location>
        <begin position="970"/>
        <end position="1041"/>
    </location>
</feature>